<dbReference type="EMBL" id="PPCN01000003">
    <property type="protein sequence ID" value="POF32389.1"/>
    <property type="molecule type" value="Genomic_DNA"/>
</dbReference>
<sequence>MTQTRRFVIKSAGALGAGLLAPNLPMWALAHETPQAAAPPDFVAASSALVGISATALTPPLKQDGISLGDLYYSVAEAGMPGAVASMLSQYSSLSSNPPQTIANTLLRMDKSTTEPQIADYGVASRLTMMMWLFGVWYGGTEITNIPGSASYIAADYQADFIVSSRAYKNGWIWRIAQAHPMGFSHFNYGSWGSEPPELSDYLTVQS</sequence>
<dbReference type="Proteomes" id="UP000236959">
    <property type="component" value="Unassembled WGS sequence"/>
</dbReference>
<keyword evidence="3" id="KW-1185">Reference proteome</keyword>
<comment type="caution">
    <text evidence="2">The sequence shown here is derived from an EMBL/GenBank/DDBJ whole genome shotgun (WGS) entry which is preliminary data.</text>
</comment>
<feature type="chain" id="PRO_5015484079" description="Membrane bound FAD containing D-sorbitol dehydrogenase" evidence="1">
    <location>
        <begin position="31"/>
        <end position="207"/>
    </location>
</feature>
<gene>
    <name evidence="2" type="ORF">CLV41_103312</name>
</gene>
<dbReference type="OrthoDB" id="495830at2"/>
<evidence type="ECO:0000313" key="2">
    <source>
        <dbReference type="EMBL" id="POF32389.1"/>
    </source>
</evidence>
<dbReference type="AlphaFoldDB" id="A0A2S3UY64"/>
<name>A0A2S3UY64_9HYPH</name>
<keyword evidence="1" id="KW-0732">Signal</keyword>
<proteinExistence type="predicted"/>
<dbReference type="PROSITE" id="PS51318">
    <property type="entry name" value="TAT"/>
    <property type="match status" value="1"/>
</dbReference>
<evidence type="ECO:0000256" key="1">
    <source>
        <dbReference type="SAM" id="SignalP"/>
    </source>
</evidence>
<accession>A0A2S3UY64</accession>
<evidence type="ECO:0000313" key="3">
    <source>
        <dbReference type="Proteomes" id="UP000236959"/>
    </source>
</evidence>
<organism evidence="2 3">
    <name type="scientific">Roseibium marinum</name>
    <dbReference type="NCBI Taxonomy" id="281252"/>
    <lineage>
        <taxon>Bacteria</taxon>
        <taxon>Pseudomonadati</taxon>
        <taxon>Pseudomonadota</taxon>
        <taxon>Alphaproteobacteria</taxon>
        <taxon>Hyphomicrobiales</taxon>
        <taxon>Stappiaceae</taxon>
        <taxon>Roseibium</taxon>
    </lineage>
</organism>
<evidence type="ECO:0008006" key="4">
    <source>
        <dbReference type="Google" id="ProtNLM"/>
    </source>
</evidence>
<dbReference type="InterPro" id="IPR006311">
    <property type="entry name" value="TAT_signal"/>
</dbReference>
<reference evidence="2 3" key="1">
    <citation type="submission" date="2018-01" db="EMBL/GenBank/DDBJ databases">
        <title>Genomic Encyclopedia of Archaeal and Bacterial Type Strains, Phase II (KMG-II): from individual species to whole genera.</title>
        <authorList>
            <person name="Goeker M."/>
        </authorList>
    </citation>
    <scope>NUCLEOTIDE SEQUENCE [LARGE SCALE GENOMIC DNA]</scope>
    <source>
        <strain evidence="2 3">DSM 17023</strain>
    </source>
</reference>
<dbReference type="RefSeq" id="WP_103222306.1">
    <property type="nucleotide sequence ID" value="NZ_PPCN01000003.1"/>
</dbReference>
<feature type="signal peptide" evidence="1">
    <location>
        <begin position="1"/>
        <end position="30"/>
    </location>
</feature>
<protein>
    <recommendedName>
        <fullName evidence="4">Membrane bound FAD containing D-sorbitol dehydrogenase</fullName>
    </recommendedName>
</protein>